<dbReference type="Proteomes" id="UP000077856">
    <property type="component" value="Chromosome"/>
</dbReference>
<dbReference type="EMBL" id="CP015506">
    <property type="protein sequence ID" value="AND39715.1"/>
    <property type="molecule type" value="Genomic_DNA"/>
</dbReference>
<sequence>MLFEMEKANLLAENIKDFLDFLDKNLERNIFYMDTDKIHQIKLIAADFKFHILADELFRINRFVWDPKYTNYLVDRFVKGLTIIDEYVHRNYNSLFMVTGRLYTLKNLSALFSKD</sequence>
<name>A0A169FMF2_9BACI</name>
<organism evidence="1 2">
    <name type="scientific">Cytobacillus oceanisediminis 2691</name>
    <dbReference type="NCBI Taxonomy" id="1196031"/>
    <lineage>
        <taxon>Bacteria</taxon>
        <taxon>Bacillati</taxon>
        <taxon>Bacillota</taxon>
        <taxon>Bacilli</taxon>
        <taxon>Bacillales</taxon>
        <taxon>Bacillaceae</taxon>
        <taxon>Cytobacillus</taxon>
    </lineage>
</organism>
<accession>A0A169FMF2</accession>
<dbReference type="AlphaFoldDB" id="A0A169FMF2"/>
<protein>
    <submittedName>
        <fullName evidence="1">Uncharacterized protein</fullName>
    </submittedName>
</protein>
<evidence type="ECO:0000313" key="2">
    <source>
        <dbReference type="Proteomes" id="UP000077856"/>
    </source>
</evidence>
<dbReference type="eggNOG" id="ENOG5030CY8">
    <property type="taxonomic scope" value="Bacteria"/>
</dbReference>
<evidence type="ECO:0000313" key="1">
    <source>
        <dbReference type="EMBL" id="AND39715.1"/>
    </source>
</evidence>
<dbReference type="STRING" id="1196031.A361_11380"/>
<proteinExistence type="predicted"/>
<reference evidence="1 2" key="1">
    <citation type="submission" date="2016-04" db="EMBL/GenBank/DDBJ databases">
        <title>Complete genome sequence of Bacillus oceanisediminis strain 2691.</title>
        <authorList>
            <person name="Jeong H."/>
            <person name="Kim H.J."/>
            <person name="Lee D.-W."/>
        </authorList>
    </citation>
    <scope>NUCLEOTIDE SEQUENCE [LARGE SCALE GENOMIC DNA]</scope>
    <source>
        <strain evidence="1 2">2691</strain>
    </source>
</reference>
<gene>
    <name evidence="1" type="ORF">A361_11380</name>
</gene>
<dbReference type="RefSeq" id="WP_009330462.1">
    <property type="nucleotide sequence ID" value="NZ_CP015506.1"/>
</dbReference>
<dbReference type="KEGG" id="bon:A361_11380"/>